<evidence type="ECO:0000256" key="2">
    <source>
        <dbReference type="SAM" id="Phobius"/>
    </source>
</evidence>
<evidence type="ECO:0000313" key="4">
    <source>
        <dbReference type="Proteomes" id="UP000052013"/>
    </source>
</evidence>
<evidence type="ECO:0000313" key="3">
    <source>
        <dbReference type="EMBL" id="KRL65352.1"/>
    </source>
</evidence>
<evidence type="ECO:0000256" key="1">
    <source>
        <dbReference type="SAM" id="MobiDB-lite"/>
    </source>
</evidence>
<accession>A0A0R1SI30</accession>
<dbReference type="Pfam" id="PF06210">
    <property type="entry name" value="DUF1003"/>
    <property type="match status" value="1"/>
</dbReference>
<dbReference type="PANTHER" id="PTHR41386">
    <property type="entry name" value="INTEGRAL MEMBRANE PROTEIN-RELATED"/>
    <property type="match status" value="1"/>
</dbReference>
<dbReference type="STRING" id="1423739.FC85_GL000177"/>
<dbReference type="AlphaFoldDB" id="A0A0R1SI30"/>
<feature type="region of interest" description="Disordered" evidence="1">
    <location>
        <begin position="246"/>
        <end position="269"/>
    </location>
</feature>
<name>A0A0R1SI30_9LACO</name>
<organism evidence="3 4">
    <name type="scientific">Lentilactobacillus diolivorans DSM 14421</name>
    <dbReference type="NCBI Taxonomy" id="1423739"/>
    <lineage>
        <taxon>Bacteria</taxon>
        <taxon>Bacillati</taxon>
        <taxon>Bacillota</taxon>
        <taxon>Bacilli</taxon>
        <taxon>Lactobacillales</taxon>
        <taxon>Lactobacillaceae</taxon>
        <taxon>Lentilactobacillus</taxon>
    </lineage>
</organism>
<reference evidence="3 4" key="1">
    <citation type="journal article" date="2015" name="Genome Announc.">
        <title>Expanding the biotechnology potential of lactobacilli through comparative genomics of 213 strains and associated genera.</title>
        <authorList>
            <person name="Sun Z."/>
            <person name="Harris H.M."/>
            <person name="McCann A."/>
            <person name="Guo C."/>
            <person name="Argimon S."/>
            <person name="Zhang W."/>
            <person name="Yang X."/>
            <person name="Jeffery I.B."/>
            <person name="Cooney J.C."/>
            <person name="Kagawa T.F."/>
            <person name="Liu W."/>
            <person name="Song Y."/>
            <person name="Salvetti E."/>
            <person name="Wrobel A."/>
            <person name="Rasinkangas P."/>
            <person name="Parkhill J."/>
            <person name="Rea M.C."/>
            <person name="O'Sullivan O."/>
            <person name="Ritari J."/>
            <person name="Douillard F.P."/>
            <person name="Paul Ross R."/>
            <person name="Yang R."/>
            <person name="Briner A.E."/>
            <person name="Felis G.E."/>
            <person name="de Vos W.M."/>
            <person name="Barrangou R."/>
            <person name="Klaenhammer T.R."/>
            <person name="Caufield P.W."/>
            <person name="Cui Y."/>
            <person name="Zhang H."/>
            <person name="O'Toole P.W."/>
        </authorList>
    </citation>
    <scope>NUCLEOTIDE SEQUENCE [LARGE SCALE GENOMIC DNA]</scope>
    <source>
        <strain evidence="3 4">DSM 14421</strain>
    </source>
</reference>
<comment type="caution">
    <text evidence="3">The sequence shown here is derived from an EMBL/GenBank/DDBJ whole genome shotgun (WGS) entry which is preliminary data.</text>
</comment>
<dbReference type="EMBL" id="AZEY01000068">
    <property type="protein sequence ID" value="KRL65352.1"/>
    <property type="molecule type" value="Genomic_DNA"/>
</dbReference>
<feature type="transmembrane region" description="Helical" evidence="2">
    <location>
        <begin position="117"/>
        <end position="137"/>
    </location>
</feature>
<evidence type="ECO:0008006" key="5">
    <source>
        <dbReference type="Google" id="ProtNLM"/>
    </source>
</evidence>
<sequence>MKKMDQEKTAICLVDHQRHMVLDGRFLKDLEPATRNLIKGEYPSAKVTDFICDHDLLKYQLMRVDGMVNSDVKQTRKINRRLTKAMQSDDYDIIDVNDNLEKTLTFGQRVSDAVARFGGSWGFIGIFTLVLVAWMILNGAQLFGIHFDPFPFILLNLGLSCIAAIQAPIIMMSQNRAADRDRMNSENDYHVNLKSEHELRILHAKLDNLTQNQLPHTLEIQKLEIEILGQIRNELDTIERNQFLDSAKENESLRESDTNHFEKSPKQKG</sequence>
<protein>
    <recommendedName>
        <fullName evidence="5">Cyclic nucleotide-binding protein</fullName>
    </recommendedName>
</protein>
<keyword evidence="2" id="KW-0812">Transmembrane</keyword>
<dbReference type="InterPro" id="IPR010406">
    <property type="entry name" value="DUF1003"/>
</dbReference>
<dbReference type="PATRIC" id="fig|1423739.3.peg.186"/>
<dbReference type="Proteomes" id="UP000052013">
    <property type="component" value="Unassembled WGS sequence"/>
</dbReference>
<proteinExistence type="predicted"/>
<keyword evidence="2" id="KW-1133">Transmembrane helix</keyword>
<keyword evidence="2" id="KW-0472">Membrane</keyword>
<gene>
    <name evidence="3" type="ORF">FC85_GL000177</name>
</gene>
<dbReference type="PANTHER" id="PTHR41386:SF1">
    <property type="entry name" value="MEMBRANE PROTEIN"/>
    <property type="match status" value="1"/>
</dbReference>
<feature type="transmembrane region" description="Helical" evidence="2">
    <location>
        <begin position="149"/>
        <end position="173"/>
    </location>
</feature>